<proteinExistence type="predicted"/>
<dbReference type="Proteomes" id="UP001107558">
    <property type="component" value="Chromosome 1"/>
</dbReference>
<accession>A0A9J6CIU9</accession>
<name>A0A9J6CIU9_POLVA</name>
<feature type="compositionally biased region" description="Basic and acidic residues" evidence="1">
    <location>
        <begin position="332"/>
        <end position="343"/>
    </location>
</feature>
<evidence type="ECO:0000256" key="2">
    <source>
        <dbReference type="SAM" id="SignalP"/>
    </source>
</evidence>
<feature type="compositionally biased region" description="Basic and acidic residues" evidence="1">
    <location>
        <begin position="207"/>
        <end position="231"/>
    </location>
</feature>
<sequence>MRNLIILICSLYLFQSVFCGPLQNNTDNDDRDVKFLIHKIKESMAKKTSNGTKTIQVEGKPIKNHETEAKNKAEEFKVEVEDEKTHHIIETQPEENHQGAKPVQNNIKIENKPIAAPAVQKHVRLDEHEDSSEVVHFNSNGESIEKEKAKLVPGVACKVPPKDLPTQAPIVRHPPPLQAAKKVEHNQHIENNKLHSSSSVEEHAIRFDHNGNTKEEYKDTEEQHDNHIEEKKKKRKVRNSGDRAEINNRLNEKVVNKQLQIRDLADEDSDEENEEEDIPLITIPMVDILRQYQKMAQGFESSTEEYSDELPQHQNTDHFDDPYLQGALKAISNERKKVKEDKKQGKKVKPAAKRVFEDLSKSDEEL</sequence>
<organism evidence="3 4">
    <name type="scientific">Polypedilum vanderplanki</name>
    <name type="common">Sleeping chironomid midge</name>
    <dbReference type="NCBI Taxonomy" id="319348"/>
    <lineage>
        <taxon>Eukaryota</taxon>
        <taxon>Metazoa</taxon>
        <taxon>Ecdysozoa</taxon>
        <taxon>Arthropoda</taxon>
        <taxon>Hexapoda</taxon>
        <taxon>Insecta</taxon>
        <taxon>Pterygota</taxon>
        <taxon>Neoptera</taxon>
        <taxon>Endopterygota</taxon>
        <taxon>Diptera</taxon>
        <taxon>Nematocera</taxon>
        <taxon>Chironomoidea</taxon>
        <taxon>Chironomidae</taxon>
        <taxon>Chironominae</taxon>
        <taxon>Polypedilum</taxon>
        <taxon>Polypedilum</taxon>
    </lineage>
</organism>
<feature type="chain" id="PRO_5039942660" evidence="2">
    <location>
        <begin position="20"/>
        <end position="366"/>
    </location>
</feature>
<evidence type="ECO:0000313" key="3">
    <source>
        <dbReference type="EMBL" id="KAG5681824.1"/>
    </source>
</evidence>
<evidence type="ECO:0000256" key="1">
    <source>
        <dbReference type="SAM" id="MobiDB-lite"/>
    </source>
</evidence>
<protein>
    <submittedName>
        <fullName evidence="3">Uncharacterized protein</fullName>
    </submittedName>
</protein>
<keyword evidence="2" id="KW-0732">Signal</keyword>
<feature type="region of interest" description="Disordered" evidence="1">
    <location>
        <begin position="207"/>
        <end position="245"/>
    </location>
</feature>
<keyword evidence="4" id="KW-1185">Reference proteome</keyword>
<dbReference type="EMBL" id="JADBJN010000001">
    <property type="protein sequence ID" value="KAG5681824.1"/>
    <property type="molecule type" value="Genomic_DNA"/>
</dbReference>
<evidence type="ECO:0000313" key="4">
    <source>
        <dbReference type="Proteomes" id="UP001107558"/>
    </source>
</evidence>
<feature type="compositionally biased region" description="Basic and acidic residues" evidence="1">
    <location>
        <begin position="354"/>
        <end position="366"/>
    </location>
</feature>
<comment type="caution">
    <text evidence="3">The sequence shown here is derived from an EMBL/GenBank/DDBJ whole genome shotgun (WGS) entry which is preliminary data.</text>
</comment>
<feature type="region of interest" description="Disordered" evidence="1">
    <location>
        <begin position="299"/>
        <end position="366"/>
    </location>
</feature>
<dbReference type="OrthoDB" id="10638431at2759"/>
<gene>
    <name evidence="3" type="ORF">PVAND_011232</name>
</gene>
<feature type="signal peptide" evidence="2">
    <location>
        <begin position="1"/>
        <end position="19"/>
    </location>
</feature>
<reference evidence="3" key="1">
    <citation type="submission" date="2021-03" db="EMBL/GenBank/DDBJ databases">
        <title>Chromosome level genome of the anhydrobiotic midge Polypedilum vanderplanki.</title>
        <authorList>
            <person name="Yoshida Y."/>
            <person name="Kikawada T."/>
            <person name="Gusev O."/>
        </authorList>
    </citation>
    <scope>NUCLEOTIDE SEQUENCE</scope>
    <source>
        <strain evidence="3">NIAS01</strain>
        <tissue evidence="3">Whole body or cell culture</tissue>
    </source>
</reference>
<dbReference type="AlphaFoldDB" id="A0A9J6CIU9"/>